<dbReference type="AlphaFoldDB" id="A0A1F8DX39"/>
<dbReference type="Proteomes" id="UP000176422">
    <property type="component" value="Unassembled WGS sequence"/>
</dbReference>
<feature type="domain" description="Peptidase S9 prolyl oligopeptidase catalytic" evidence="2">
    <location>
        <begin position="418"/>
        <end position="608"/>
    </location>
</feature>
<evidence type="ECO:0000259" key="2">
    <source>
        <dbReference type="Pfam" id="PF00326"/>
    </source>
</evidence>
<reference evidence="3 4" key="1">
    <citation type="journal article" date="2016" name="Nat. Commun.">
        <title>Thousands of microbial genomes shed light on interconnected biogeochemical processes in an aquifer system.</title>
        <authorList>
            <person name="Anantharaman K."/>
            <person name="Brown C.T."/>
            <person name="Hug L.A."/>
            <person name="Sharon I."/>
            <person name="Castelle C.J."/>
            <person name="Probst A.J."/>
            <person name="Thomas B.C."/>
            <person name="Singh A."/>
            <person name="Wilkins M.J."/>
            <person name="Karaoz U."/>
            <person name="Brodie E.L."/>
            <person name="Williams K.H."/>
            <person name="Hubbard S.S."/>
            <person name="Banfield J.F."/>
        </authorList>
    </citation>
    <scope>NUCLEOTIDE SEQUENCE [LARGE SCALE GENOMIC DNA]</scope>
</reference>
<dbReference type="GO" id="GO:0008239">
    <property type="term" value="F:dipeptidyl-peptidase activity"/>
    <property type="evidence" value="ECO:0007669"/>
    <property type="project" value="TreeGrafter"/>
</dbReference>
<comment type="caution">
    <text evidence="3">The sequence shown here is derived from an EMBL/GenBank/DDBJ whole genome shotgun (WGS) entry which is preliminary data.</text>
</comment>
<dbReference type="PANTHER" id="PTHR11731:SF193">
    <property type="entry name" value="DIPEPTIDYL PEPTIDASE 9"/>
    <property type="match status" value="1"/>
</dbReference>
<dbReference type="InterPro" id="IPR050278">
    <property type="entry name" value="Serine_Prot_S9B/DPPIV"/>
</dbReference>
<dbReference type="Gene3D" id="3.40.50.1820">
    <property type="entry name" value="alpha/beta hydrolase"/>
    <property type="match status" value="1"/>
</dbReference>
<dbReference type="PANTHER" id="PTHR11731">
    <property type="entry name" value="PROTEASE FAMILY S9B,C DIPEPTIDYL-PEPTIDASE IV-RELATED"/>
    <property type="match status" value="1"/>
</dbReference>
<protein>
    <recommendedName>
        <fullName evidence="2">Peptidase S9 prolyl oligopeptidase catalytic domain-containing protein</fullName>
    </recommendedName>
</protein>
<dbReference type="GO" id="GO:0006508">
    <property type="term" value="P:proteolysis"/>
    <property type="evidence" value="ECO:0007669"/>
    <property type="project" value="InterPro"/>
</dbReference>
<organism evidence="3 4">
    <name type="scientific">Candidatus Wolfebacteria bacterium RIFOXYB1_FULL_54_12</name>
    <dbReference type="NCBI Taxonomy" id="1802559"/>
    <lineage>
        <taxon>Bacteria</taxon>
        <taxon>Candidatus Wolfeibacteriota</taxon>
    </lineage>
</organism>
<evidence type="ECO:0000256" key="1">
    <source>
        <dbReference type="SAM" id="SignalP"/>
    </source>
</evidence>
<dbReference type="SUPFAM" id="SSF53474">
    <property type="entry name" value="alpha/beta-Hydrolases"/>
    <property type="match status" value="1"/>
</dbReference>
<name>A0A1F8DX39_9BACT</name>
<evidence type="ECO:0000313" key="4">
    <source>
        <dbReference type="Proteomes" id="UP000176422"/>
    </source>
</evidence>
<dbReference type="InterPro" id="IPR011042">
    <property type="entry name" value="6-blade_b-propeller_TolB-like"/>
</dbReference>
<dbReference type="InterPro" id="IPR001375">
    <property type="entry name" value="Peptidase_S9_cat"/>
</dbReference>
<dbReference type="GO" id="GO:0008236">
    <property type="term" value="F:serine-type peptidase activity"/>
    <property type="evidence" value="ECO:0007669"/>
    <property type="project" value="InterPro"/>
</dbReference>
<sequence length="626" mass="69863">MTGFMLRYLISIICLLLSFPASAGAFEVPYQRIFQHRGSTVMVEIYGAGESSRYAQCDLDLWTCQDRGTSTPELFPGLTEQLYYLSDDRTLAVVVDGGGPIPIYTLHAFDAAGVGTQTVLDFTDPVRKAIFSADNTRILFVTTRGRFVVFSIKDNVVERSVLIRGGASFIRFSPKGNYIAYYGASTARTKERTYTLVDIAHNVTYAWKEKNDYWDLLSEEEKVFDFSPDERYFLHLSDRDGVQTLYSTRLWLLDGVSGGRLGKRIFPSNFTVNNFLYGADGSLYFIANRKNPLTWSVYRYDPADPLVQWVIDDALYYPPPVRMGKDIVFLRSQGDVPMLHALHTDTQTVAPLPVPTSGSFSLATGTVKNFAGRYGVLYTPDGYDSQKTYPLIVWLHGGPNRQTSTSFHSYHSYGTYDAVLEHLRKNGFIVLKLDYRGSYGYGTKFSTDLKGNVGNLDVKDVADAVTALKKTMPIGEVYPMGNSYGGYLALRALAGKPALFAGAISINGVTDWWTLIRNIPSSIFRIHFNGAPSEKNKTLYDQASIFLRLNNLKDKKIVLVTGEDDSTIPPRQTAMLYDALLERGIAATNVSYEKEGHILTDSAHLIDLCNQVVKLPKGYEAKMCGM</sequence>
<proteinExistence type="predicted"/>
<gene>
    <name evidence="3" type="ORF">A2372_01490</name>
</gene>
<dbReference type="EMBL" id="MGIT01000001">
    <property type="protein sequence ID" value="OGM93072.1"/>
    <property type="molecule type" value="Genomic_DNA"/>
</dbReference>
<evidence type="ECO:0000313" key="3">
    <source>
        <dbReference type="EMBL" id="OGM93072.1"/>
    </source>
</evidence>
<dbReference type="STRING" id="1802559.A2372_01490"/>
<keyword evidence="1" id="KW-0732">Signal</keyword>
<feature type="chain" id="PRO_5009535230" description="Peptidase S9 prolyl oligopeptidase catalytic domain-containing protein" evidence="1">
    <location>
        <begin position="24"/>
        <end position="626"/>
    </location>
</feature>
<dbReference type="Pfam" id="PF00326">
    <property type="entry name" value="Peptidase_S9"/>
    <property type="match status" value="1"/>
</dbReference>
<dbReference type="InterPro" id="IPR029058">
    <property type="entry name" value="AB_hydrolase_fold"/>
</dbReference>
<feature type="signal peptide" evidence="1">
    <location>
        <begin position="1"/>
        <end position="23"/>
    </location>
</feature>
<accession>A0A1F8DX39</accession>
<dbReference type="SUPFAM" id="SSF82171">
    <property type="entry name" value="DPP6 N-terminal domain-like"/>
    <property type="match status" value="1"/>
</dbReference>
<dbReference type="Gene3D" id="2.120.10.30">
    <property type="entry name" value="TolB, C-terminal domain"/>
    <property type="match status" value="1"/>
</dbReference>